<dbReference type="InterPro" id="IPR027417">
    <property type="entry name" value="P-loop_NTPase"/>
</dbReference>
<dbReference type="SUPFAM" id="SSF52540">
    <property type="entry name" value="P-loop containing nucleoside triphosphate hydrolases"/>
    <property type="match status" value="2"/>
</dbReference>
<gene>
    <name evidence="3" type="ORF">GS634_08105</name>
</gene>
<dbReference type="Proteomes" id="UP000597886">
    <property type="component" value="Unassembled WGS sequence"/>
</dbReference>
<keyword evidence="1" id="KW-0175">Coiled coil</keyword>
<dbReference type="GO" id="GO:0006302">
    <property type="term" value="P:double-strand break repair"/>
    <property type="evidence" value="ECO:0007669"/>
    <property type="project" value="InterPro"/>
</dbReference>
<dbReference type="EMBL" id="WVRA01000002">
    <property type="protein sequence ID" value="NOE18085.1"/>
    <property type="molecule type" value="Genomic_DNA"/>
</dbReference>
<dbReference type="GO" id="GO:0016887">
    <property type="term" value="F:ATP hydrolysis activity"/>
    <property type="evidence" value="ECO:0007669"/>
    <property type="project" value="InterPro"/>
</dbReference>
<dbReference type="AlphaFoldDB" id="A0AA91BMS7"/>
<feature type="coiled-coil region" evidence="1">
    <location>
        <begin position="428"/>
        <end position="476"/>
    </location>
</feature>
<protein>
    <submittedName>
        <fullName evidence="3">AAA family ATPase</fullName>
    </submittedName>
</protein>
<name>A0AA91BMS7_9RHOB</name>
<proteinExistence type="predicted"/>
<evidence type="ECO:0000256" key="1">
    <source>
        <dbReference type="SAM" id="Coils"/>
    </source>
</evidence>
<accession>A0AA91BMS7</accession>
<dbReference type="Pfam" id="PF13476">
    <property type="entry name" value="AAA_23"/>
    <property type="match status" value="1"/>
</dbReference>
<organism evidence="3 4">
    <name type="scientific">Ruegeria atlantica</name>
    <dbReference type="NCBI Taxonomy" id="81569"/>
    <lineage>
        <taxon>Bacteria</taxon>
        <taxon>Pseudomonadati</taxon>
        <taxon>Pseudomonadota</taxon>
        <taxon>Alphaproteobacteria</taxon>
        <taxon>Rhodobacterales</taxon>
        <taxon>Roseobacteraceae</taxon>
        <taxon>Ruegeria</taxon>
    </lineage>
</organism>
<sequence length="683" mass="77807">MRILRLKLKNFRQFYGECELKFLSDDTSRITVIHGENGSGKTSLLNAFKWVLYGKTDFDTGEQTILNELALSEIAPGAVTELSLELEFEHEGSTYSVHRKQEFKRTREALEAEPIGKSVPTLSWIDERGKYETAKNPANRINQLIPEQMHSYFFFNGERIEKLANVSASGEIRDAIKTLMGLEIIDRASDHLGRLVIKDLSKEASETASDDYRNLLEKSERINAQVDQRKLERDTATKSSKGFQTELDAINASYEQIADVKAKAEQRRSLETERSTIESELEALSQTRMQLVSQTGALAFLSDSMTSVSNMLEECRKKGELPYKIRRTFIDDLLHDAECICGTKLQEGSAARAALEGYRDQATGEDLESAFTDAVSNLRAMPRERNRLYGQLSTWSAKENDYNKRRKAISEELDEISSSLGSSDIEDVKRLEERRKELTRLQAEEQMKIVIANEAIEQLNEELSKIRKEIEKVQSKSQKEDLARQKLEFAEACKSLIDSLHEALAEETRHHLSTKVNDTFQSILRKDFYAEIDRDYTLRIFKDVPGVGKQPVSEKSTGENQVISLSFIASLVNLAKERNKAKTTFFKGGVYPLIMDSPFGALDREYREKIAQHIPDLADQVIIFASNSQWSREVDEKCRPFIGKEYSLVYHAPKSKGREEDTSYVKRTDGPEYTKIEEGYLGH</sequence>
<feature type="coiled-coil region" evidence="1">
    <location>
        <begin position="260"/>
        <end position="287"/>
    </location>
</feature>
<feature type="domain" description="Rad50/SbcC-type AAA" evidence="2">
    <location>
        <begin position="5"/>
        <end position="282"/>
    </location>
</feature>
<dbReference type="PANTHER" id="PTHR32114:SF2">
    <property type="entry name" value="ABC TRANSPORTER ABCH.3"/>
    <property type="match status" value="1"/>
</dbReference>
<evidence type="ECO:0000313" key="4">
    <source>
        <dbReference type="Proteomes" id="UP000597886"/>
    </source>
</evidence>
<dbReference type="Gene3D" id="3.40.50.300">
    <property type="entry name" value="P-loop containing nucleotide triphosphate hydrolases"/>
    <property type="match status" value="2"/>
</dbReference>
<dbReference type="InterPro" id="IPR038729">
    <property type="entry name" value="Rad50/SbcC_AAA"/>
</dbReference>
<evidence type="ECO:0000313" key="3">
    <source>
        <dbReference type="EMBL" id="NOE18085.1"/>
    </source>
</evidence>
<evidence type="ECO:0000259" key="2">
    <source>
        <dbReference type="Pfam" id="PF13476"/>
    </source>
</evidence>
<dbReference type="PANTHER" id="PTHR32114">
    <property type="entry name" value="ABC TRANSPORTER ABCH.3"/>
    <property type="match status" value="1"/>
</dbReference>
<dbReference type="RefSeq" id="WP_171329454.1">
    <property type="nucleotide sequence ID" value="NZ_WVRA01000002.1"/>
</dbReference>
<comment type="caution">
    <text evidence="3">The sequence shown here is derived from an EMBL/GenBank/DDBJ whole genome shotgun (WGS) entry which is preliminary data.</text>
</comment>
<reference evidence="3" key="1">
    <citation type="submission" date="2019-12" db="EMBL/GenBank/DDBJ databases">
        <title>Ruegeria JWLKs population differentiation of coral mucus and skeleton niches.</title>
        <authorList>
            <person name="Luo D."/>
        </authorList>
    </citation>
    <scope>NUCLEOTIDE SEQUENCE</scope>
    <source>
        <strain evidence="3">HKCCD6181</strain>
    </source>
</reference>